<dbReference type="PANTHER" id="PTHR11952:SF2">
    <property type="entry name" value="LD24639P"/>
    <property type="match status" value="1"/>
</dbReference>
<dbReference type="InterPro" id="IPR029044">
    <property type="entry name" value="Nucleotide-diphossugar_trans"/>
</dbReference>
<dbReference type="GeneID" id="61431469"/>
<dbReference type="InterPro" id="IPR002618">
    <property type="entry name" value="UDPGP_fam"/>
</dbReference>
<comment type="similarity">
    <text evidence="1">Belongs to the UDPGP type 1 family.</text>
</comment>
<organism evidence="4 5">
    <name type="scientific">Roseburia intestinalis L1-82</name>
    <dbReference type="NCBI Taxonomy" id="536231"/>
    <lineage>
        <taxon>Bacteria</taxon>
        <taxon>Bacillati</taxon>
        <taxon>Bacillota</taxon>
        <taxon>Clostridia</taxon>
        <taxon>Lachnospirales</taxon>
        <taxon>Lachnospiraceae</taxon>
        <taxon>Roseburia</taxon>
    </lineage>
</organism>
<dbReference type="Pfam" id="PF01704">
    <property type="entry name" value="UDPGP"/>
    <property type="match status" value="1"/>
</dbReference>
<dbReference type="SUPFAM" id="SSF53448">
    <property type="entry name" value="Nucleotide-diphospho-sugar transferases"/>
    <property type="match status" value="1"/>
</dbReference>
<dbReference type="GO" id="GO:0003977">
    <property type="term" value="F:UDP-N-acetylglucosamine diphosphorylase activity"/>
    <property type="evidence" value="ECO:0007669"/>
    <property type="project" value="TreeGrafter"/>
</dbReference>
<dbReference type="InterPro" id="IPR039741">
    <property type="entry name" value="UDP-sugar_pyrophosphorylase"/>
</dbReference>
<dbReference type="GO" id="GO:0006048">
    <property type="term" value="P:UDP-N-acetylglucosamine biosynthetic process"/>
    <property type="evidence" value="ECO:0007669"/>
    <property type="project" value="TreeGrafter"/>
</dbReference>
<keyword evidence="2 4" id="KW-0808">Transferase</keyword>
<evidence type="ECO:0000313" key="4">
    <source>
        <dbReference type="EMBL" id="VCV20328.1"/>
    </source>
</evidence>
<dbReference type="EC" id="2.7.7.-" evidence="4"/>
<dbReference type="RefSeq" id="WP_044999472.1">
    <property type="nucleotide sequence ID" value="NZ_GG692741.1"/>
</dbReference>
<sequence length="402" mass="45406">MKIWEDDNQKYIKAMMEKNTTEQNEKLTKRLEEIDFSVLEHIERKETVNERGVFAPLDAVEVSEIEARGAEFKELGLKAIREGKVGAVLLAGGQGTRLGLDRPKGTLNIGVAKELYLFEQLLRNLMDVTDEAGVYVPLYIMTSNINNADTTAFFEEHDYFGYPKDYVKFFVQEMVPACDYEGRIYMESQTEVAMSPNGNGGWFSSMVNAGLLSDIKERGIEWINVFAVDNCLQRIADPMFVGATIAYGCESGAKVVRKAAPDERVGVLCTEDGKPSIAEYYEMTEEMSTARKENGDLKYGFGVILNYLFSEKKLEQIADARMPIHVVEKKIPYMDVDGTFVKPEQPNGYKFETLVLDMVHMMDDCIPYEVVREREFAPIKNLHGVDSLDSARELMKGCGIEL</sequence>
<evidence type="ECO:0000256" key="2">
    <source>
        <dbReference type="ARBA" id="ARBA00022679"/>
    </source>
</evidence>
<name>A0AAQ2U6T1_9FIRM</name>
<reference evidence="4 5" key="1">
    <citation type="submission" date="2018-09" db="EMBL/GenBank/DDBJ databases">
        <authorList>
            <person name="Petit M.-A."/>
            <person name="Lossouarn J."/>
        </authorList>
    </citation>
    <scope>NUCLEOTIDE SEQUENCE [LARGE SCALE GENOMIC DNA]</scope>
    <source>
        <strain evidence="4 5">L1-82</strain>
    </source>
</reference>
<dbReference type="Proteomes" id="UP000294398">
    <property type="component" value="Chromosome"/>
</dbReference>
<evidence type="ECO:0000313" key="5">
    <source>
        <dbReference type="Proteomes" id="UP000294398"/>
    </source>
</evidence>
<proteinExistence type="inferred from homology"/>
<dbReference type="PANTHER" id="PTHR11952">
    <property type="entry name" value="UDP- GLUCOSE PYROPHOSPHORYLASE"/>
    <property type="match status" value="1"/>
</dbReference>
<dbReference type="CDD" id="cd04193">
    <property type="entry name" value="UDPGlcNAc_PPase"/>
    <property type="match status" value="1"/>
</dbReference>
<keyword evidence="5" id="KW-1185">Reference proteome</keyword>
<protein>
    <submittedName>
        <fullName evidence="4">Uridylyltransferase</fullName>
        <ecNumber evidence="4">2.7.7.-</ecNumber>
    </submittedName>
</protein>
<dbReference type="EMBL" id="LR027880">
    <property type="protein sequence ID" value="VCV20328.1"/>
    <property type="molecule type" value="Genomic_DNA"/>
</dbReference>
<evidence type="ECO:0000256" key="3">
    <source>
        <dbReference type="ARBA" id="ARBA00022695"/>
    </source>
</evidence>
<dbReference type="Gene3D" id="3.90.550.10">
    <property type="entry name" value="Spore Coat Polysaccharide Biosynthesis Protein SpsA, Chain A"/>
    <property type="match status" value="1"/>
</dbReference>
<keyword evidence="3 4" id="KW-0548">Nucleotidyltransferase</keyword>
<dbReference type="AlphaFoldDB" id="A0AAQ2U6T1"/>
<evidence type="ECO:0000256" key="1">
    <source>
        <dbReference type="ARBA" id="ARBA00010401"/>
    </source>
</evidence>
<gene>
    <name evidence="4" type="ORF">RIL182_00173</name>
</gene>
<accession>A0AAQ2U6T1</accession>